<evidence type="ECO:0000256" key="2">
    <source>
        <dbReference type="ARBA" id="ARBA00022792"/>
    </source>
</evidence>
<gene>
    <name evidence="9" type="ORF">OIDMADRAFT_118148</name>
</gene>
<dbReference type="EMBL" id="KN832873">
    <property type="protein sequence ID" value="KIN04269.1"/>
    <property type="molecule type" value="Genomic_DNA"/>
</dbReference>
<dbReference type="PANTHER" id="PTHR12383">
    <property type="entry name" value="PROTEASE FAMILY S26 MITOCHONDRIAL INNER MEMBRANE PROTEASE-RELATED"/>
    <property type="match status" value="1"/>
</dbReference>
<dbReference type="InParanoid" id="A0A0C3CZ23"/>
<proteinExistence type="inferred from homology"/>
<dbReference type="PANTHER" id="PTHR12383:SF16">
    <property type="entry name" value="MITOCHONDRIAL INNER MEMBRANE PROTEASE SUBUNIT 1"/>
    <property type="match status" value="1"/>
</dbReference>
<dbReference type="SUPFAM" id="SSF51306">
    <property type="entry name" value="LexA/Signal peptidase"/>
    <property type="match status" value="1"/>
</dbReference>
<dbReference type="CDD" id="cd06530">
    <property type="entry name" value="S26_SPase_I"/>
    <property type="match status" value="1"/>
</dbReference>
<dbReference type="HOGENOM" id="CLU_028723_4_3_1"/>
<dbReference type="Proteomes" id="UP000054321">
    <property type="component" value="Unassembled WGS sequence"/>
</dbReference>
<dbReference type="FunCoup" id="A0A0C3CZ23">
    <property type="interactions" value="428"/>
</dbReference>
<evidence type="ECO:0000256" key="4">
    <source>
        <dbReference type="ARBA" id="ARBA00023128"/>
    </source>
</evidence>
<dbReference type="InterPro" id="IPR052064">
    <property type="entry name" value="Mito_IMP1_subunit"/>
</dbReference>
<dbReference type="Pfam" id="PF10502">
    <property type="entry name" value="Peptidase_S26"/>
    <property type="match status" value="2"/>
</dbReference>
<dbReference type="PRINTS" id="PR00727">
    <property type="entry name" value="LEADERPTASE"/>
</dbReference>
<dbReference type="GO" id="GO:0004252">
    <property type="term" value="F:serine-type endopeptidase activity"/>
    <property type="evidence" value="ECO:0007669"/>
    <property type="project" value="InterPro"/>
</dbReference>
<feature type="domain" description="Peptidase S26" evidence="8">
    <location>
        <begin position="23"/>
        <end position="101"/>
    </location>
</feature>
<protein>
    <recommendedName>
        <fullName evidence="8">Peptidase S26 domain-containing protein</fullName>
    </recommendedName>
</protein>
<name>A0A0C3CZ23_OIDMZ</name>
<evidence type="ECO:0000313" key="10">
    <source>
        <dbReference type="Proteomes" id="UP000054321"/>
    </source>
</evidence>
<feature type="domain" description="Peptidase S26" evidence="8">
    <location>
        <begin position="114"/>
        <end position="153"/>
    </location>
</feature>
<dbReference type="InterPro" id="IPR000223">
    <property type="entry name" value="Pept_S26A_signal_pept_1"/>
</dbReference>
<dbReference type="OrthoDB" id="308440at2759"/>
<keyword evidence="2" id="KW-0999">Mitochondrion inner membrane</keyword>
<feature type="active site" evidence="7">
    <location>
        <position position="91"/>
    </location>
</feature>
<dbReference type="FunFam" id="2.10.109.10:FF:000015">
    <property type="entry name" value="Mitochondrial inner membrane protease subunit 1"/>
    <property type="match status" value="1"/>
</dbReference>
<dbReference type="Gene3D" id="2.10.109.10">
    <property type="entry name" value="Umud Fragment, subunit A"/>
    <property type="match status" value="1"/>
</dbReference>
<evidence type="ECO:0000256" key="7">
    <source>
        <dbReference type="PIRSR" id="PIRSR600223-1"/>
    </source>
</evidence>
<feature type="active site" evidence="7">
    <location>
        <position position="47"/>
    </location>
</feature>
<sequence>MTRASRWLRTRYAGHPLRLATAAAQSLLALHVFWKFGYSIEPTLGASMLPTIEVMGDHVLISKQYRRGRGIQVGDIIGFNSVYEPGETVIKRVLGMPGDYVLRDTPGSPSSAMIQVPEGHCWVIGDNIPYSRDSRHFGPLPLGLVRGKVLAVVFPWRERRWLEGDLKAVET</sequence>
<dbReference type="GO" id="GO:0006627">
    <property type="term" value="P:protein processing involved in protein targeting to mitochondrion"/>
    <property type="evidence" value="ECO:0007669"/>
    <property type="project" value="EnsemblFungi"/>
</dbReference>
<keyword evidence="3" id="KW-0378">Hydrolase</keyword>
<keyword evidence="4" id="KW-0496">Mitochondrion</keyword>
<evidence type="ECO:0000256" key="5">
    <source>
        <dbReference type="ARBA" id="ARBA00023136"/>
    </source>
</evidence>
<evidence type="ECO:0000259" key="8">
    <source>
        <dbReference type="Pfam" id="PF10502"/>
    </source>
</evidence>
<comment type="similarity">
    <text evidence="6">Belongs to the peptidase S26 family. IMP1 subfamily.</text>
</comment>
<dbReference type="InterPro" id="IPR019533">
    <property type="entry name" value="Peptidase_S26"/>
</dbReference>
<keyword evidence="5" id="KW-0472">Membrane</keyword>
<dbReference type="STRING" id="913774.A0A0C3CZ23"/>
<evidence type="ECO:0000256" key="1">
    <source>
        <dbReference type="ARBA" id="ARBA00004273"/>
    </source>
</evidence>
<dbReference type="AlphaFoldDB" id="A0A0C3CZ23"/>
<reference evidence="10" key="2">
    <citation type="submission" date="2015-01" db="EMBL/GenBank/DDBJ databases">
        <title>Evolutionary Origins and Diversification of the Mycorrhizal Mutualists.</title>
        <authorList>
            <consortium name="DOE Joint Genome Institute"/>
            <consortium name="Mycorrhizal Genomics Consortium"/>
            <person name="Kohler A."/>
            <person name="Kuo A."/>
            <person name="Nagy L.G."/>
            <person name="Floudas D."/>
            <person name="Copeland A."/>
            <person name="Barry K.W."/>
            <person name="Cichocki N."/>
            <person name="Veneault-Fourrey C."/>
            <person name="LaButti K."/>
            <person name="Lindquist E.A."/>
            <person name="Lipzen A."/>
            <person name="Lundell T."/>
            <person name="Morin E."/>
            <person name="Murat C."/>
            <person name="Riley R."/>
            <person name="Ohm R."/>
            <person name="Sun H."/>
            <person name="Tunlid A."/>
            <person name="Henrissat B."/>
            <person name="Grigoriev I.V."/>
            <person name="Hibbett D.S."/>
            <person name="Martin F."/>
        </authorList>
    </citation>
    <scope>NUCLEOTIDE SEQUENCE [LARGE SCALE GENOMIC DNA]</scope>
    <source>
        <strain evidence="10">Zn</strain>
    </source>
</reference>
<evidence type="ECO:0000256" key="6">
    <source>
        <dbReference type="ARBA" id="ARBA00038445"/>
    </source>
</evidence>
<comment type="subcellular location">
    <subcellularLocation>
        <location evidence="1">Mitochondrion inner membrane</location>
    </subcellularLocation>
</comment>
<keyword evidence="10" id="KW-1185">Reference proteome</keyword>
<accession>A0A0C3CZ23</accession>
<reference evidence="9 10" key="1">
    <citation type="submission" date="2014-04" db="EMBL/GenBank/DDBJ databases">
        <authorList>
            <consortium name="DOE Joint Genome Institute"/>
            <person name="Kuo A."/>
            <person name="Martino E."/>
            <person name="Perotto S."/>
            <person name="Kohler A."/>
            <person name="Nagy L.G."/>
            <person name="Floudas D."/>
            <person name="Copeland A."/>
            <person name="Barry K.W."/>
            <person name="Cichocki N."/>
            <person name="Veneault-Fourrey C."/>
            <person name="LaButti K."/>
            <person name="Lindquist E.A."/>
            <person name="Lipzen A."/>
            <person name="Lundell T."/>
            <person name="Morin E."/>
            <person name="Murat C."/>
            <person name="Sun H."/>
            <person name="Tunlid A."/>
            <person name="Henrissat B."/>
            <person name="Grigoriev I.V."/>
            <person name="Hibbett D.S."/>
            <person name="Martin F."/>
            <person name="Nordberg H.P."/>
            <person name="Cantor M.N."/>
            <person name="Hua S.X."/>
        </authorList>
    </citation>
    <scope>NUCLEOTIDE SEQUENCE [LARGE SCALE GENOMIC DNA]</scope>
    <source>
        <strain evidence="9 10">Zn</strain>
    </source>
</reference>
<evidence type="ECO:0000256" key="3">
    <source>
        <dbReference type="ARBA" id="ARBA00022801"/>
    </source>
</evidence>
<dbReference type="GO" id="GO:0006465">
    <property type="term" value="P:signal peptide processing"/>
    <property type="evidence" value="ECO:0007669"/>
    <property type="project" value="InterPro"/>
</dbReference>
<organism evidence="9 10">
    <name type="scientific">Oidiodendron maius (strain Zn)</name>
    <dbReference type="NCBI Taxonomy" id="913774"/>
    <lineage>
        <taxon>Eukaryota</taxon>
        <taxon>Fungi</taxon>
        <taxon>Dikarya</taxon>
        <taxon>Ascomycota</taxon>
        <taxon>Pezizomycotina</taxon>
        <taxon>Leotiomycetes</taxon>
        <taxon>Leotiomycetes incertae sedis</taxon>
        <taxon>Myxotrichaceae</taxon>
        <taxon>Oidiodendron</taxon>
    </lineage>
</organism>
<dbReference type="InterPro" id="IPR036286">
    <property type="entry name" value="LexA/Signal_pep-like_sf"/>
</dbReference>
<evidence type="ECO:0000313" key="9">
    <source>
        <dbReference type="EMBL" id="KIN04269.1"/>
    </source>
</evidence>
<dbReference type="GO" id="GO:0042720">
    <property type="term" value="C:mitochondrial inner membrane peptidase complex"/>
    <property type="evidence" value="ECO:0007669"/>
    <property type="project" value="EnsemblFungi"/>
</dbReference>